<dbReference type="InterPro" id="IPR001128">
    <property type="entry name" value="Cyt_P450"/>
</dbReference>
<evidence type="ECO:0000256" key="12">
    <source>
        <dbReference type="SAM" id="SignalP"/>
    </source>
</evidence>
<protein>
    <recommendedName>
        <fullName evidence="15">Cytochrome P450 716B1</fullName>
    </recommendedName>
</protein>
<evidence type="ECO:0000256" key="5">
    <source>
        <dbReference type="ARBA" id="ARBA00022723"/>
    </source>
</evidence>
<dbReference type="InterPro" id="IPR036396">
    <property type="entry name" value="Cyt_P450_sf"/>
</dbReference>
<dbReference type="GO" id="GO:0005506">
    <property type="term" value="F:iron ion binding"/>
    <property type="evidence" value="ECO:0007669"/>
    <property type="project" value="InterPro"/>
</dbReference>
<dbReference type="PANTHER" id="PTHR24286">
    <property type="entry name" value="CYTOCHROME P450 26"/>
    <property type="match status" value="1"/>
</dbReference>
<gene>
    <name evidence="13" type="primary">LOC125540828</name>
</gene>
<feature type="binding site" description="axial binding residue" evidence="10">
    <location>
        <position position="419"/>
    </location>
    <ligand>
        <name>heme</name>
        <dbReference type="ChEBI" id="CHEBI:30413"/>
    </ligand>
    <ligandPart>
        <name>Fe</name>
        <dbReference type="ChEBI" id="CHEBI:18248"/>
    </ligandPart>
</feature>
<evidence type="ECO:0000313" key="13">
    <source>
        <dbReference type="EnsemblPlants" id="TuG1812G0100000027.01.T01"/>
    </source>
</evidence>
<dbReference type="InterPro" id="IPR017972">
    <property type="entry name" value="Cyt_P450_CS"/>
</dbReference>
<keyword evidence="6" id="KW-1133">Transmembrane helix</keyword>
<organism evidence="13 14">
    <name type="scientific">Triticum urartu</name>
    <name type="common">Red wild einkorn</name>
    <name type="synonym">Crithodium urartu</name>
    <dbReference type="NCBI Taxonomy" id="4572"/>
    <lineage>
        <taxon>Eukaryota</taxon>
        <taxon>Viridiplantae</taxon>
        <taxon>Streptophyta</taxon>
        <taxon>Embryophyta</taxon>
        <taxon>Tracheophyta</taxon>
        <taxon>Spermatophyta</taxon>
        <taxon>Magnoliopsida</taxon>
        <taxon>Liliopsida</taxon>
        <taxon>Poales</taxon>
        <taxon>Poaceae</taxon>
        <taxon>BOP clade</taxon>
        <taxon>Pooideae</taxon>
        <taxon>Triticodae</taxon>
        <taxon>Triticeae</taxon>
        <taxon>Triticinae</taxon>
        <taxon>Triticum</taxon>
    </lineage>
</organism>
<sequence>MVAVALVLVTASAIAIHLLTTRSKKKSKVPPGSLGLPVIGHTLGFLRSLRGNTSDRWIQDRINRYGPVSKLSLFCTPTVLLAGGPAANKMLFFSGMLRQRQARSVHRIIGEKSILDLHGDEHCRIRGALMEFLKPDMLREYVGRVDAKVRQHLEEKWYGRSTVTVQPLMRQLTFEVITSLLFGLEAGAERDALAEDLVRMLEGMFSIAVNLPLTRFSRSLKASRRVRQLLEGITVDKQAKLRHGKASPNNDLITRLLSLTDQQGNQLLTNQEIVENSMVALIAGHDSTSVLITFMVRQLANDPVNLARMVQEQQEIAKNKAHGEPLAWEDLTKMKFTWRVAQETLRLVPPLFGSFRTAIQDMEFKGYCIPKGWQVYLSSTGTHMDPTIFHEPAKFDPSRFESAMPPCSFMAFGGGPTICPGMEFAKMGTLVTMHHLVTHFKWKLCCKENTYARDPFPAALHGLPIKLEQYM</sequence>
<reference evidence="14" key="1">
    <citation type="journal article" date="2013" name="Nature">
        <title>Draft genome of the wheat A-genome progenitor Triticum urartu.</title>
        <authorList>
            <person name="Ling H.Q."/>
            <person name="Zhao S."/>
            <person name="Liu D."/>
            <person name="Wang J."/>
            <person name="Sun H."/>
            <person name="Zhang C."/>
            <person name="Fan H."/>
            <person name="Li D."/>
            <person name="Dong L."/>
            <person name="Tao Y."/>
            <person name="Gao C."/>
            <person name="Wu H."/>
            <person name="Li Y."/>
            <person name="Cui Y."/>
            <person name="Guo X."/>
            <person name="Zheng S."/>
            <person name="Wang B."/>
            <person name="Yu K."/>
            <person name="Liang Q."/>
            <person name="Yang W."/>
            <person name="Lou X."/>
            <person name="Chen J."/>
            <person name="Feng M."/>
            <person name="Jian J."/>
            <person name="Zhang X."/>
            <person name="Luo G."/>
            <person name="Jiang Y."/>
            <person name="Liu J."/>
            <person name="Wang Z."/>
            <person name="Sha Y."/>
            <person name="Zhang B."/>
            <person name="Wu H."/>
            <person name="Tang D."/>
            <person name="Shen Q."/>
            <person name="Xue P."/>
            <person name="Zou S."/>
            <person name="Wang X."/>
            <person name="Liu X."/>
            <person name="Wang F."/>
            <person name="Yang Y."/>
            <person name="An X."/>
            <person name="Dong Z."/>
            <person name="Zhang K."/>
            <person name="Zhang X."/>
            <person name="Luo M.C."/>
            <person name="Dvorak J."/>
            <person name="Tong Y."/>
            <person name="Wang J."/>
            <person name="Yang H."/>
            <person name="Li Z."/>
            <person name="Wang D."/>
            <person name="Zhang A."/>
            <person name="Wang J."/>
        </authorList>
    </citation>
    <scope>NUCLEOTIDE SEQUENCE</scope>
    <source>
        <strain evidence="14">cv. G1812</strain>
    </source>
</reference>
<evidence type="ECO:0000256" key="9">
    <source>
        <dbReference type="ARBA" id="ARBA00029441"/>
    </source>
</evidence>
<feature type="signal peptide" evidence="12">
    <location>
        <begin position="1"/>
        <end position="15"/>
    </location>
</feature>
<dbReference type="GO" id="GO:0016125">
    <property type="term" value="P:sterol metabolic process"/>
    <property type="evidence" value="ECO:0007669"/>
    <property type="project" value="TreeGrafter"/>
</dbReference>
<reference evidence="13" key="3">
    <citation type="submission" date="2022-06" db="UniProtKB">
        <authorList>
            <consortium name="EnsemblPlants"/>
        </authorList>
    </citation>
    <scope>IDENTIFICATION</scope>
</reference>
<keyword evidence="12" id="KW-0732">Signal</keyword>
<dbReference type="PRINTS" id="PR00463">
    <property type="entry name" value="EP450I"/>
</dbReference>
<keyword evidence="10 11" id="KW-0349">Heme</keyword>
<evidence type="ECO:0000256" key="3">
    <source>
        <dbReference type="ARBA" id="ARBA00010617"/>
    </source>
</evidence>
<dbReference type="KEGG" id="tua:125540828"/>
<dbReference type="SUPFAM" id="SSF48264">
    <property type="entry name" value="Cytochrome P450"/>
    <property type="match status" value="1"/>
</dbReference>
<name>A0A8R7JV46_TRIUA</name>
<keyword evidence="11" id="KW-0503">Monooxygenase</keyword>
<dbReference type="EnsemblPlants" id="TuG1812G0100000027.01.T01">
    <property type="protein sequence ID" value="TuG1812G0100000027.01.T01"/>
    <property type="gene ID" value="TuG1812G0100000027.01"/>
</dbReference>
<dbReference type="PROSITE" id="PS00086">
    <property type="entry name" value="CYTOCHROME_P450"/>
    <property type="match status" value="1"/>
</dbReference>
<feature type="chain" id="PRO_5035760765" description="Cytochrome P450 716B1" evidence="12">
    <location>
        <begin position="16"/>
        <end position="471"/>
    </location>
</feature>
<dbReference type="InterPro" id="IPR002401">
    <property type="entry name" value="Cyt_P450_E_grp-I"/>
</dbReference>
<dbReference type="GO" id="GO:0020037">
    <property type="term" value="F:heme binding"/>
    <property type="evidence" value="ECO:0007669"/>
    <property type="project" value="InterPro"/>
</dbReference>
<dbReference type="FunFam" id="1.10.630.10:FF:000022">
    <property type="entry name" value="Taxadiene 5-alpha hydroxylase"/>
    <property type="match status" value="1"/>
</dbReference>
<evidence type="ECO:0000256" key="8">
    <source>
        <dbReference type="ARBA" id="ARBA00023004"/>
    </source>
</evidence>
<keyword evidence="4" id="KW-0812">Transmembrane</keyword>
<keyword evidence="14" id="KW-1185">Reference proteome</keyword>
<dbReference type="PANTHER" id="PTHR24286:SF335">
    <property type="entry name" value="OS07G0518100 PROTEIN"/>
    <property type="match status" value="1"/>
</dbReference>
<keyword evidence="6" id="KW-0472">Membrane</keyword>
<comment type="similarity">
    <text evidence="3 11">Belongs to the cytochrome P450 family.</text>
</comment>
<evidence type="ECO:0000256" key="7">
    <source>
        <dbReference type="ARBA" id="ARBA00023002"/>
    </source>
</evidence>
<reference evidence="13" key="2">
    <citation type="submission" date="2018-03" db="EMBL/GenBank/DDBJ databases">
        <title>The Triticum urartu genome reveals the dynamic nature of wheat genome evolution.</title>
        <authorList>
            <person name="Ling H."/>
            <person name="Ma B."/>
            <person name="Shi X."/>
            <person name="Liu H."/>
            <person name="Dong L."/>
            <person name="Sun H."/>
            <person name="Cao Y."/>
            <person name="Gao Q."/>
            <person name="Zheng S."/>
            <person name="Li Y."/>
            <person name="Yu Y."/>
            <person name="Du H."/>
            <person name="Qi M."/>
            <person name="Li Y."/>
            <person name="Yu H."/>
            <person name="Cui Y."/>
            <person name="Wang N."/>
            <person name="Chen C."/>
            <person name="Wu H."/>
            <person name="Zhao Y."/>
            <person name="Zhang J."/>
            <person name="Li Y."/>
            <person name="Zhou W."/>
            <person name="Zhang B."/>
            <person name="Hu W."/>
            <person name="Eijk M."/>
            <person name="Tang J."/>
            <person name="Witsenboer H."/>
            <person name="Zhao S."/>
            <person name="Li Z."/>
            <person name="Zhang A."/>
            <person name="Wang D."/>
            <person name="Liang C."/>
        </authorList>
    </citation>
    <scope>NUCLEOTIDE SEQUENCE [LARGE SCALE GENOMIC DNA]</scope>
    <source>
        <strain evidence="13">cv. G1812</strain>
    </source>
</reference>
<proteinExistence type="inferred from homology"/>
<comment type="cofactor">
    <cofactor evidence="1 10">
        <name>heme</name>
        <dbReference type="ChEBI" id="CHEBI:30413"/>
    </cofactor>
</comment>
<dbReference type="Gramene" id="TuG1812G0100000027.01.T01">
    <property type="protein sequence ID" value="TuG1812G0100000027.01.T01"/>
    <property type="gene ID" value="TuG1812G0100000027.01"/>
</dbReference>
<dbReference type="PRINTS" id="PR00385">
    <property type="entry name" value="P450"/>
</dbReference>
<dbReference type="Gene3D" id="1.10.630.10">
    <property type="entry name" value="Cytochrome P450"/>
    <property type="match status" value="1"/>
</dbReference>
<dbReference type="GO" id="GO:0004497">
    <property type="term" value="F:monooxygenase activity"/>
    <property type="evidence" value="ECO:0007669"/>
    <property type="project" value="UniProtKB-KW"/>
</dbReference>
<comment type="pathway">
    <text evidence="9">Plant hormone biosynthesis.</text>
</comment>
<evidence type="ECO:0000256" key="10">
    <source>
        <dbReference type="PIRSR" id="PIRSR602401-1"/>
    </source>
</evidence>
<dbReference type="OrthoDB" id="3945418at2759"/>
<evidence type="ECO:0000256" key="1">
    <source>
        <dbReference type="ARBA" id="ARBA00001971"/>
    </source>
</evidence>
<evidence type="ECO:0008006" key="15">
    <source>
        <dbReference type="Google" id="ProtNLM"/>
    </source>
</evidence>
<dbReference type="CDD" id="cd11043">
    <property type="entry name" value="CYP90-like"/>
    <property type="match status" value="1"/>
</dbReference>
<dbReference type="GO" id="GO:0016705">
    <property type="term" value="F:oxidoreductase activity, acting on paired donors, with incorporation or reduction of molecular oxygen"/>
    <property type="evidence" value="ECO:0007669"/>
    <property type="project" value="InterPro"/>
</dbReference>
<keyword evidence="7 11" id="KW-0560">Oxidoreductase</keyword>
<keyword evidence="8 10" id="KW-0408">Iron</keyword>
<dbReference type="RefSeq" id="XP_048560333.1">
    <property type="nucleotide sequence ID" value="XM_048704376.1"/>
</dbReference>
<evidence type="ECO:0000256" key="6">
    <source>
        <dbReference type="ARBA" id="ARBA00022989"/>
    </source>
</evidence>
<evidence type="ECO:0000256" key="11">
    <source>
        <dbReference type="RuleBase" id="RU000461"/>
    </source>
</evidence>
<accession>A0A8R7JV46</accession>
<dbReference type="Pfam" id="PF00067">
    <property type="entry name" value="p450"/>
    <property type="match status" value="1"/>
</dbReference>
<keyword evidence="5 10" id="KW-0479">Metal-binding</keyword>
<dbReference type="GeneID" id="125540828"/>
<dbReference type="Proteomes" id="UP000015106">
    <property type="component" value="Chromosome 1"/>
</dbReference>
<evidence type="ECO:0000256" key="4">
    <source>
        <dbReference type="ARBA" id="ARBA00022692"/>
    </source>
</evidence>
<evidence type="ECO:0000256" key="2">
    <source>
        <dbReference type="ARBA" id="ARBA00004972"/>
    </source>
</evidence>
<evidence type="ECO:0000313" key="14">
    <source>
        <dbReference type="Proteomes" id="UP000015106"/>
    </source>
</evidence>
<comment type="pathway">
    <text evidence="2">Hormone biosynthesis.</text>
</comment>
<dbReference type="AlphaFoldDB" id="A0A8R7JV46"/>